<dbReference type="InterPro" id="IPR043198">
    <property type="entry name" value="Cyclin/Ssn8"/>
</dbReference>
<dbReference type="CDD" id="cd20546">
    <property type="entry name" value="CYCLIN_SpCG1C_ScCTK2-like_rpt2"/>
    <property type="match status" value="1"/>
</dbReference>
<evidence type="ECO:0000313" key="4">
    <source>
        <dbReference type="EMBL" id="CRZ09874.1"/>
    </source>
</evidence>
<dbReference type="GO" id="GO:0006357">
    <property type="term" value="P:regulation of transcription by RNA polymerase II"/>
    <property type="evidence" value="ECO:0007669"/>
    <property type="project" value="InterPro"/>
</dbReference>
<dbReference type="GO" id="GO:0016538">
    <property type="term" value="F:cyclin-dependent protein serine/threonine kinase regulator activity"/>
    <property type="evidence" value="ECO:0007669"/>
    <property type="project" value="InterPro"/>
</dbReference>
<feature type="domain" description="Cyclin-like" evidence="3">
    <location>
        <begin position="50"/>
        <end position="148"/>
    </location>
</feature>
<dbReference type="PANTHER" id="PTHR10026">
    <property type="entry name" value="CYCLIN"/>
    <property type="match status" value="1"/>
</dbReference>
<organism evidence="4">
    <name type="scientific">Spongospora subterranea</name>
    <dbReference type="NCBI Taxonomy" id="70186"/>
    <lineage>
        <taxon>Eukaryota</taxon>
        <taxon>Sar</taxon>
        <taxon>Rhizaria</taxon>
        <taxon>Endomyxa</taxon>
        <taxon>Phytomyxea</taxon>
        <taxon>Plasmodiophorida</taxon>
        <taxon>Plasmodiophoridae</taxon>
        <taxon>Spongospora</taxon>
    </lineage>
</organism>
<dbReference type="Pfam" id="PF00134">
    <property type="entry name" value="Cyclin_N"/>
    <property type="match status" value="1"/>
</dbReference>
<dbReference type="InterPro" id="IPR036915">
    <property type="entry name" value="Cyclin-like_sf"/>
</dbReference>
<name>A0A0H5RMC7_9EUKA</name>
<sequence length="295" mass="33738">MASETRHDLQHARTSGRRPLFSKEQIQNSPSRKIGISADLESRLRHYCVSFMSDVAKMLNLKRSTLATASTLIQHFYMSFPFDRLYNKYQVISACICLAGKLEEQRCTVQQIAKAVLYHRHKVKPDRSSTQFTDFQNGILSIEILLLQAIRFNLYPSHPHDLLNRIVEFAASTNEQGRILLDLSSRFINDSLKTPASLMDSSETIAVACVHMAIIWMNMGLPSEERLNIDALWYTDYDKDISPSYVERVCQLILNILEHPLTSSSPSKDNTRKRKPTGPNTPEIRRHDAMSNQLL</sequence>
<evidence type="ECO:0000256" key="1">
    <source>
        <dbReference type="RuleBase" id="RU000383"/>
    </source>
</evidence>
<feature type="compositionally biased region" description="Basic and acidic residues" evidence="2">
    <location>
        <begin position="1"/>
        <end position="11"/>
    </location>
</feature>
<feature type="region of interest" description="Disordered" evidence="2">
    <location>
        <begin position="1"/>
        <end position="29"/>
    </location>
</feature>
<feature type="region of interest" description="Disordered" evidence="2">
    <location>
        <begin position="263"/>
        <end position="295"/>
    </location>
</feature>
<dbReference type="AlphaFoldDB" id="A0A0H5RMC7"/>
<reference evidence="4" key="1">
    <citation type="submission" date="2015-04" db="EMBL/GenBank/DDBJ databases">
        <title>The genome sequence of the plant pathogenic Rhizarian Plasmodiophora brassicae reveals insights in its biotrophic life cycle and the origin of chitin synthesis.</title>
        <authorList>
            <person name="Schwelm A."/>
            <person name="Fogelqvist J."/>
            <person name="Knaust A."/>
            <person name="Julke S."/>
            <person name="Lilja T."/>
            <person name="Dhandapani V."/>
            <person name="Bonilla-Rosso G."/>
            <person name="Karlsson M."/>
            <person name="Shevchenko A."/>
            <person name="Choi S.R."/>
            <person name="Kim H.G."/>
            <person name="Park J.Y."/>
            <person name="Lim Y.P."/>
            <person name="Ludwig-Muller J."/>
            <person name="Dixelius C."/>
        </authorList>
    </citation>
    <scope>NUCLEOTIDE SEQUENCE</scope>
    <source>
        <tissue evidence="4">Potato root galls</tissue>
    </source>
</reference>
<evidence type="ECO:0000259" key="3">
    <source>
        <dbReference type="SMART" id="SM00385"/>
    </source>
</evidence>
<proteinExistence type="inferred from homology"/>
<dbReference type="SUPFAM" id="SSF47954">
    <property type="entry name" value="Cyclin-like"/>
    <property type="match status" value="2"/>
</dbReference>
<dbReference type="Gene3D" id="1.10.472.10">
    <property type="entry name" value="Cyclin-like"/>
    <property type="match status" value="2"/>
</dbReference>
<keyword evidence="1" id="KW-0195">Cyclin</keyword>
<dbReference type="EMBL" id="HACM01009432">
    <property type="protein sequence ID" value="CRZ09874.1"/>
    <property type="molecule type" value="Transcribed_RNA"/>
</dbReference>
<dbReference type="InterPro" id="IPR006671">
    <property type="entry name" value="Cyclin_N"/>
</dbReference>
<evidence type="ECO:0000256" key="2">
    <source>
        <dbReference type="SAM" id="MobiDB-lite"/>
    </source>
</evidence>
<dbReference type="SMART" id="SM00385">
    <property type="entry name" value="CYCLIN"/>
    <property type="match status" value="2"/>
</dbReference>
<protein>
    <recommendedName>
        <fullName evidence="3">Cyclin-like domain-containing protein</fullName>
    </recommendedName>
</protein>
<comment type="similarity">
    <text evidence="1">Belongs to the cyclin family.</text>
</comment>
<accession>A0A0H5RMC7</accession>
<feature type="domain" description="Cyclin-like" evidence="3">
    <location>
        <begin position="164"/>
        <end position="258"/>
    </location>
</feature>
<dbReference type="InterPro" id="IPR013763">
    <property type="entry name" value="Cyclin-like_dom"/>
</dbReference>